<evidence type="ECO:0000256" key="1">
    <source>
        <dbReference type="ARBA" id="ARBA00004173"/>
    </source>
</evidence>
<gene>
    <name evidence="9" type="ORF">AWRI3578_g2565</name>
</gene>
<evidence type="ECO:0000256" key="3">
    <source>
        <dbReference type="ARBA" id="ARBA00022946"/>
    </source>
</evidence>
<evidence type="ECO:0000256" key="6">
    <source>
        <dbReference type="ARBA" id="ARBA00023128"/>
    </source>
</evidence>
<dbReference type="InterPro" id="IPR052571">
    <property type="entry name" value="Mt_RNA_Methyltransferase"/>
</dbReference>
<dbReference type="AlphaFoldDB" id="A0A1E5RC18"/>
<dbReference type="GO" id="GO:0046872">
    <property type="term" value="F:metal ion binding"/>
    <property type="evidence" value="ECO:0007669"/>
    <property type="project" value="UniProtKB-KW"/>
</dbReference>
<keyword evidence="6" id="KW-0496">Mitochondrion</keyword>
<dbReference type="Proteomes" id="UP000095605">
    <property type="component" value="Unassembled WGS sequence"/>
</dbReference>
<evidence type="ECO:0000313" key="10">
    <source>
        <dbReference type="Proteomes" id="UP000095605"/>
    </source>
</evidence>
<dbReference type="PANTHER" id="PTHR13184">
    <property type="entry name" value="37S RIBOSOMAL PROTEIN S22"/>
    <property type="match status" value="1"/>
</dbReference>
<evidence type="ECO:0000256" key="2">
    <source>
        <dbReference type="ARBA" id="ARBA00022723"/>
    </source>
</evidence>
<protein>
    <submittedName>
        <fullName evidence="9">37S ribosomal protein S22, mitochondrial</fullName>
    </submittedName>
</protein>
<sequence length="682" mass="77955">MYISQVRRVLKYKNLVTNDKKNPFILTNLNHIRHYSNSDDFKNDNKTGMAGFVVDDQETSYKDVSVISEEEFLNFRDQRNHEVRDDDLHKKTLTHKYNTDSKTISIPLHVENAIENMIFKYGSIKIFKQNLKKFMDENFSNEKNIIKPISKPKEASFYIAAQFHRDYASNFQALSELKQKINSSNDSTGFSPKRILNVTNGPATGIIALHELMKEADDYNPSQVDAHCLGNEEMAIKAQMLLSTYRMKKDKNADDNSSSSTNKRSTPWTNFLKKQPFAPATTDSKGNSKSLYDLIIAEHALVSNENIYTADVSKNIKRYLKLLSPNGHLVLIEKGNPFGFEVIAQARENIIKPNKYPLETGGKIPRPFYFSSRVSGNSTENNDFDIMKTSHYYTVLGPCSHHGSCPLQLYDYKLHHLRGKTMKSCTNQKKIMLPKYAMELMRGKINMVPSSTEFKNSVSKRNIGSGREFQDNFAIHSYSYLIVERNSDEPTAIANINEARNNAQENHSNVYPVGSIGKSSLEYPRIMNIKLNKKHVDMALCAPSGNIEKWTIGKSKMDTIMYKDLKNASKNDCWPHDSDGFTKKVSGRAAAKTDYIELNKFLVALKKEETKLLHEQLIQNLNEINHALENGEDVSLEDKLAIEVTLRGLEEKMGDKTKERKVFSKSEYRKALSFIRNYKLMN</sequence>
<comment type="caution">
    <text evidence="9">The sequence shown here is derived from an EMBL/GenBank/DDBJ whole genome shotgun (WGS) entry which is preliminary data.</text>
</comment>
<feature type="region of interest" description="Disordered" evidence="8">
    <location>
        <begin position="249"/>
        <end position="285"/>
    </location>
</feature>
<keyword evidence="10" id="KW-1185">Reference proteome</keyword>
<dbReference type="GO" id="GO:0051536">
    <property type="term" value="F:iron-sulfur cluster binding"/>
    <property type="evidence" value="ECO:0007669"/>
    <property type="project" value="UniProtKB-KW"/>
</dbReference>
<proteinExistence type="predicted"/>
<comment type="subcellular location">
    <subcellularLocation>
        <location evidence="1">Mitochondrion</location>
    </subcellularLocation>
</comment>
<dbReference type="EMBL" id="LPNL01000006">
    <property type="protein sequence ID" value="OEJ84435.1"/>
    <property type="molecule type" value="Genomic_DNA"/>
</dbReference>
<evidence type="ECO:0000256" key="4">
    <source>
        <dbReference type="ARBA" id="ARBA00023004"/>
    </source>
</evidence>
<dbReference type="InterPro" id="IPR016522">
    <property type="entry name" value="RSM22_mit_bud"/>
</dbReference>
<dbReference type="InterPro" id="IPR015324">
    <property type="entry name" value="Ribosomal_Rsm22-like"/>
</dbReference>
<keyword evidence="3" id="KW-0809">Transit peptide</keyword>
<keyword evidence="5" id="KW-0411">Iron-sulfur</keyword>
<keyword evidence="2" id="KW-0479">Metal-binding</keyword>
<evidence type="ECO:0000256" key="7">
    <source>
        <dbReference type="ARBA" id="ARBA00045681"/>
    </source>
</evidence>
<dbReference type="GO" id="GO:0008168">
    <property type="term" value="F:methyltransferase activity"/>
    <property type="evidence" value="ECO:0007669"/>
    <property type="project" value="InterPro"/>
</dbReference>
<reference evidence="10" key="1">
    <citation type="journal article" date="2016" name="Genome Announc.">
        <title>Genome sequences of three species of Hanseniaspora isolated from spontaneous wine fermentations.</title>
        <authorList>
            <person name="Sternes P.R."/>
            <person name="Lee D."/>
            <person name="Kutyna D.R."/>
            <person name="Borneman A.R."/>
        </authorList>
    </citation>
    <scope>NUCLEOTIDE SEQUENCE [LARGE SCALE GENOMIC DNA]</scope>
    <source>
        <strain evidence="10">AWRI3578</strain>
    </source>
</reference>
<accession>A0A1E5RC18</accession>
<name>A0A1E5RC18_9ASCO</name>
<evidence type="ECO:0000256" key="5">
    <source>
        <dbReference type="ARBA" id="ARBA00023014"/>
    </source>
</evidence>
<comment type="function">
    <text evidence="7">Mitochondrial ribosome (mitoribosome) assembly factor. Binds at the interface of the head and body domains of the mitochondrial small ribosomal subunit (mt-SSU), occluding the mRNA channel and preventing compaction of the head domain towards the body. Probable inactive methyltransferase: retains the characteristic folding and ability to bind S-adenosyl-L-methionine, but it probably lost its methyltransferase activity.</text>
</comment>
<dbReference type="OrthoDB" id="421327at2759"/>
<dbReference type="GO" id="GO:0005763">
    <property type="term" value="C:mitochondrial small ribosomal subunit"/>
    <property type="evidence" value="ECO:0007669"/>
    <property type="project" value="TreeGrafter"/>
</dbReference>
<evidence type="ECO:0000256" key="8">
    <source>
        <dbReference type="SAM" id="MobiDB-lite"/>
    </source>
</evidence>
<keyword evidence="4" id="KW-0408">Iron</keyword>
<keyword evidence="9" id="KW-0689">Ribosomal protein</keyword>
<dbReference type="PANTHER" id="PTHR13184:SF5">
    <property type="entry name" value="METHYLTRANSFERASE-LIKE PROTEIN 17, MITOCHONDRIAL"/>
    <property type="match status" value="1"/>
</dbReference>
<organism evidence="9 10">
    <name type="scientific">Hanseniaspora opuntiae</name>
    <dbReference type="NCBI Taxonomy" id="211096"/>
    <lineage>
        <taxon>Eukaryota</taxon>
        <taxon>Fungi</taxon>
        <taxon>Dikarya</taxon>
        <taxon>Ascomycota</taxon>
        <taxon>Saccharomycotina</taxon>
        <taxon>Saccharomycetes</taxon>
        <taxon>Saccharomycodales</taxon>
        <taxon>Saccharomycodaceae</taxon>
        <taxon>Hanseniaspora</taxon>
    </lineage>
</organism>
<dbReference type="PIRSF" id="PIRSF007797">
    <property type="entry name" value="RSM22"/>
    <property type="match status" value="1"/>
</dbReference>
<dbReference type="GO" id="GO:0006412">
    <property type="term" value="P:translation"/>
    <property type="evidence" value="ECO:0007669"/>
    <property type="project" value="InterPro"/>
</dbReference>
<dbReference type="Pfam" id="PF09243">
    <property type="entry name" value="Rsm22"/>
    <property type="match status" value="1"/>
</dbReference>
<dbReference type="GO" id="GO:0003735">
    <property type="term" value="F:structural constituent of ribosome"/>
    <property type="evidence" value="ECO:0007669"/>
    <property type="project" value="TreeGrafter"/>
</dbReference>
<keyword evidence="9" id="KW-0687">Ribonucleoprotein</keyword>
<evidence type="ECO:0000313" key="9">
    <source>
        <dbReference type="EMBL" id="OEJ84435.1"/>
    </source>
</evidence>